<organism evidence="1 2">
    <name type="scientific">Kytococcus schroeteri</name>
    <dbReference type="NCBI Taxonomy" id="138300"/>
    <lineage>
        <taxon>Bacteria</taxon>
        <taxon>Bacillati</taxon>
        <taxon>Actinomycetota</taxon>
        <taxon>Actinomycetes</taxon>
        <taxon>Micrococcales</taxon>
        <taxon>Kytococcaceae</taxon>
        <taxon>Kytococcus</taxon>
    </lineage>
</organism>
<accession>A0A2I1PAT9</accession>
<dbReference type="Proteomes" id="UP000234206">
    <property type="component" value="Unassembled WGS sequence"/>
</dbReference>
<evidence type="ECO:0000313" key="1">
    <source>
        <dbReference type="EMBL" id="PKZ41742.1"/>
    </source>
</evidence>
<dbReference type="EMBL" id="PKIZ01000009">
    <property type="protein sequence ID" value="PKZ41742.1"/>
    <property type="molecule type" value="Genomic_DNA"/>
</dbReference>
<protein>
    <submittedName>
        <fullName evidence="1">Uncharacterized protein</fullName>
    </submittedName>
</protein>
<reference evidence="1 2" key="1">
    <citation type="submission" date="2017-12" db="EMBL/GenBank/DDBJ databases">
        <title>Phylogenetic diversity of female urinary microbiome.</title>
        <authorList>
            <person name="Thomas-White K."/>
            <person name="Wolfe A.J."/>
        </authorList>
    </citation>
    <scope>NUCLEOTIDE SEQUENCE [LARGE SCALE GENOMIC DNA]</scope>
    <source>
        <strain evidence="1 2">UMB1298</strain>
    </source>
</reference>
<comment type="caution">
    <text evidence="1">The sequence shown here is derived from an EMBL/GenBank/DDBJ whole genome shotgun (WGS) entry which is preliminary data.</text>
</comment>
<dbReference type="OrthoDB" id="9946811at2"/>
<gene>
    <name evidence="1" type="ORF">CYJ76_05655</name>
</gene>
<dbReference type="AlphaFoldDB" id="A0A2I1PAT9"/>
<keyword evidence="2" id="KW-1185">Reference proteome</keyword>
<evidence type="ECO:0000313" key="2">
    <source>
        <dbReference type="Proteomes" id="UP000234206"/>
    </source>
</evidence>
<proteinExistence type="predicted"/>
<dbReference type="RefSeq" id="WP_101849490.1">
    <property type="nucleotide sequence ID" value="NZ_PKIZ01000009.1"/>
</dbReference>
<sequence length="113" mass="11911">MATAAAFFHRVERGDGDATRGLVVGSAPEQTDDDAAVRFYADHFSFPDGDCDLADDWKSSQHRSSEMTIPAGVVGAEPGDAVDSVTLRLECDGRAATVDIAVVPDRAMVLVNG</sequence>
<name>A0A2I1PAT9_9MICO</name>